<protein>
    <submittedName>
        <fullName evidence="10">ABC transporter permease</fullName>
    </submittedName>
</protein>
<dbReference type="PATRIC" id="fig|1348663.4.peg.1394"/>
<comment type="subcellular location">
    <subcellularLocation>
        <location evidence="1 8">Cell membrane</location>
        <topology evidence="1 8">Multi-pass membrane protein</topology>
    </subcellularLocation>
</comment>
<feature type="transmembrane region" description="Helical" evidence="8">
    <location>
        <begin position="20"/>
        <end position="41"/>
    </location>
</feature>
<dbReference type="GO" id="GO:0048473">
    <property type="term" value="P:D-methionine transmembrane transport"/>
    <property type="evidence" value="ECO:0007669"/>
    <property type="project" value="TreeGrafter"/>
</dbReference>
<dbReference type="PANTHER" id="PTHR30450:SF1">
    <property type="entry name" value="D-METHIONINE TRANSPORT SYSTEM PERMEASE PROTEIN METI-RELATED"/>
    <property type="match status" value="1"/>
</dbReference>
<dbReference type="InterPro" id="IPR051322">
    <property type="entry name" value="AA_ABC_Transporter_Permease"/>
</dbReference>
<dbReference type="RefSeq" id="WP_035860175.1">
    <property type="nucleotide sequence ID" value="NZ_KK853997.1"/>
</dbReference>
<dbReference type="eggNOG" id="COG2011">
    <property type="taxonomic scope" value="Bacteria"/>
</dbReference>
<feature type="transmembrane region" description="Helical" evidence="8">
    <location>
        <begin position="53"/>
        <end position="76"/>
    </location>
</feature>
<keyword evidence="6 8" id="KW-1133">Transmembrane helix</keyword>
<comment type="caution">
    <text evidence="10">The sequence shown here is derived from an EMBL/GenBank/DDBJ whole genome shotgun (WGS) entry which is preliminary data.</text>
</comment>
<dbReference type="InterPro" id="IPR000515">
    <property type="entry name" value="MetI-like"/>
</dbReference>
<evidence type="ECO:0000256" key="2">
    <source>
        <dbReference type="ARBA" id="ARBA00007069"/>
    </source>
</evidence>
<feature type="transmembrane region" description="Helical" evidence="8">
    <location>
        <begin position="88"/>
        <end position="106"/>
    </location>
</feature>
<dbReference type="OrthoDB" id="9793490at2"/>
<dbReference type="Proteomes" id="UP000027178">
    <property type="component" value="Unassembled WGS sequence"/>
</dbReference>
<dbReference type="EMBL" id="JNBY01000053">
    <property type="protein sequence ID" value="KDN86822.1"/>
    <property type="molecule type" value="Genomic_DNA"/>
</dbReference>
<dbReference type="GO" id="GO:0005886">
    <property type="term" value="C:plasma membrane"/>
    <property type="evidence" value="ECO:0007669"/>
    <property type="project" value="UniProtKB-SubCell"/>
</dbReference>
<evidence type="ECO:0000256" key="4">
    <source>
        <dbReference type="ARBA" id="ARBA00022475"/>
    </source>
</evidence>
<dbReference type="SUPFAM" id="SSF161098">
    <property type="entry name" value="MetI-like"/>
    <property type="match status" value="1"/>
</dbReference>
<dbReference type="PANTHER" id="PTHR30450">
    <property type="entry name" value="ABC TRANSPORTER PERMEASE"/>
    <property type="match status" value="1"/>
</dbReference>
<evidence type="ECO:0000259" key="9">
    <source>
        <dbReference type="PROSITE" id="PS50928"/>
    </source>
</evidence>
<feature type="transmembrane region" description="Helical" evidence="8">
    <location>
        <begin position="146"/>
        <end position="168"/>
    </location>
</feature>
<name>A0A066Z008_9ACTN</name>
<feature type="domain" description="ABC transmembrane type-1" evidence="9">
    <location>
        <begin position="14"/>
        <end position="208"/>
    </location>
</feature>
<dbReference type="HOGENOM" id="CLU_077375_0_1_11"/>
<sequence length="248" mass="26356">MTWDRMQELMWPATWETLGMVGIAGLATLVIGLPLGLLLVLTDKGGLLQNLAVSRVLGVIVNVGRSIPFIILIVAVIPFTKALTGTSLGWQAASVPLAIGAIPFFARLVETSLREVDGGLIEALKAMGAGTGTIVRKTLLPETLPSLVSAVTTTLIALIGYSTMAGTVGGGGLGDLAIRYGYQRFETTFMWVIVAELVIIVTALQLLGDQIARRLSHRGNYRSPLSFFRSANAAPRAEEIDEDLASSH</sequence>
<reference evidence="10 11" key="1">
    <citation type="submission" date="2014-05" db="EMBL/GenBank/DDBJ databases">
        <title>Draft Genome Sequence of Kitasatospora cheerisanensis KCTC 2395.</title>
        <authorList>
            <person name="Nam D.H."/>
        </authorList>
    </citation>
    <scope>NUCLEOTIDE SEQUENCE [LARGE SCALE GENOMIC DNA]</scope>
    <source>
        <strain evidence="10 11">KCTC 2395</strain>
    </source>
</reference>
<keyword evidence="3 8" id="KW-0813">Transport</keyword>
<dbReference type="Gene3D" id="1.10.3720.10">
    <property type="entry name" value="MetI-like"/>
    <property type="match status" value="1"/>
</dbReference>
<organism evidence="10 11">
    <name type="scientific">Kitasatospora cheerisanensis KCTC 2395</name>
    <dbReference type="NCBI Taxonomy" id="1348663"/>
    <lineage>
        <taxon>Bacteria</taxon>
        <taxon>Bacillati</taxon>
        <taxon>Actinomycetota</taxon>
        <taxon>Actinomycetes</taxon>
        <taxon>Kitasatosporales</taxon>
        <taxon>Streptomycetaceae</taxon>
        <taxon>Kitasatospora</taxon>
    </lineage>
</organism>
<evidence type="ECO:0000256" key="5">
    <source>
        <dbReference type="ARBA" id="ARBA00022692"/>
    </source>
</evidence>
<dbReference type="CDD" id="cd06261">
    <property type="entry name" value="TM_PBP2"/>
    <property type="match status" value="1"/>
</dbReference>
<keyword evidence="7 8" id="KW-0472">Membrane</keyword>
<accession>A0A066Z008</accession>
<evidence type="ECO:0000313" key="10">
    <source>
        <dbReference type="EMBL" id="KDN86822.1"/>
    </source>
</evidence>
<dbReference type="PROSITE" id="PS50928">
    <property type="entry name" value="ABC_TM1"/>
    <property type="match status" value="1"/>
</dbReference>
<dbReference type="AlphaFoldDB" id="A0A066Z008"/>
<dbReference type="NCBIfam" id="NF008049">
    <property type="entry name" value="PRK10782.1"/>
    <property type="match status" value="1"/>
</dbReference>
<gene>
    <name evidence="10" type="ORF">KCH_14520</name>
</gene>
<evidence type="ECO:0000256" key="8">
    <source>
        <dbReference type="RuleBase" id="RU363032"/>
    </source>
</evidence>
<evidence type="ECO:0000256" key="1">
    <source>
        <dbReference type="ARBA" id="ARBA00004651"/>
    </source>
</evidence>
<feature type="transmembrane region" description="Helical" evidence="8">
    <location>
        <begin position="188"/>
        <end position="208"/>
    </location>
</feature>
<keyword evidence="4" id="KW-1003">Cell membrane</keyword>
<dbReference type="Pfam" id="PF00528">
    <property type="entry name" value="BPD_transp_1"/>
    <property type="match status" value="1"/>
</dbReference>
<evidence type="ECO:0000256" key="7">
    <source>
        <dbReference type="ARBA" id="ARBA00023136"/>
    </source>
</evidence>
<keyword evidence="5 8" id="KW-0812">Transmembrane</keyword>
<comment type="similarity">
    <text evidence="2">Belongs to the binding-protein-dependent transport system permease family. CysTW subfamily.</text>
</comment>
<evidence type="ECO:0000313" key="11">
    <source>
        <dbReference type="Proteomes" id="UP000027178"/>
    </source>
</evidence>
<dbReference type="FunFam" id="1.10.3720.10:FF:000002">
    <property type="entry name" value="D-methionine ABC transporter permease MetI"/>
    <property type="match status" value="1"/>
</dbReference>
<keyword evidence="11" id="KW-1185">Reference proteome</keyword>
<proteinExistence type="inferred from homology"/>
<evidence type="ECO:0000256" key="6">
    <source>
        <dbReference type="ARBA" id="ARBA00022989"/>
    </source>
</evidence>
<evidence type="ECO:0000256" key="3">
    <source>
        <dbReference type="ARBA" id="ARBA00022448"/>
    </source>
</evidence>
<dbReference type="InterPro" id="IPR035906">
    <property type="entry name" value="MetI-like_sf"/>
</dbReference>